<dbReference type="Proteomes" id="UP001454036">
    <property type="component" value="Unassembled WGS sequence"/>
</dbReference>
<feature type="transmembrane region" description="Helical" evidence="1">
    <location>
        <begin position="20"/>
        <end position="38"/>
    </location>
</feature>
<evidence type="ECO:0000256" key="1">
    <source>
        <dbReference type="SAM" id="Phobius"/>
    </source>
</evidence>
<dbReference type="PANTHER" id="PTHR33098:SF117">
    <property type="entry name" value="COTTON FIBER (DUF761)"/>
    <property type="match status" value="1"/>
</dbReference>
<feature type="transmembrane region" description="Helical" evidence="1">
    <location>
        <begin position="61"/>
        <end position="79"/>
    </location>
</feature>
<comment type="caution">
    <text evidence="3">The sequence shown here is derived from an EMBL/GenBank/DDBJ whole genome shotgun (WGS) entry which is preliminary data.</text>
</comment>
<dbReference type="AlphaFoldDB" id="A0AAV3QLL4"/>
<dbReference type="Pfam" id="PF14364">
    <property type="entry name" value="DUF4408"/>
    <property type="match status" value="1"/>
</dbReference>
<dbReference type="EMBL" id="BAABME010004943">
    <property type="protein sequence ID" value="GAA0164066.1"/>
    <property type="molecule type" value="Genomic_DNA"/>
</dbReference>
<proteinExistence type="predicted"/>
<keyword evidence="1" id="KW-1133">Transmembrane helix</keyword>
<dbReference type="Pfam" id="PF05553">
    <property type="entry name" value="DUF761"/>
    <property type="match status" value="1"/>
</dbReference>
<reference evidence="3 4" key="1">
    <citation type="submission" date="2024-01" db="EMBL/GenBank/DDBJ databases">
        <title>The complete chloroplast genome sequence of Lithospermum erythrorhizon: insights into the phylogenetic relationship among Boraginaceae species and the maternal lineages of purple gromwells.</title>
        <authorList>
            <person name="Okada T."/>
            <person name="Watanabe K."/>
        </authorList>
    </citation>
    <scope>NUCLEOTIDE SEQUENCE [LARGE SCALE GENOMIC DNA]</scope>
</reference>
<accession>A0AAV3QLL4</accession>
<protein>
    <recommendedName>
        <fullName evidence="2">DUF4408 domain-containing protein</fullName>
    </recommendedName>
</protein>
<evidence type="ECO:0000259" key="2">
    <source>
        <dbReference type="Pfam" id="PF14364"/>
    </source>
</evidence>
<keyword evidence="1" id="KW-0812">Transmembrane</keyword>
<evidence type="ECO:0000313" key="3">
    <source>
        <dbReference type="EMBL" id="GAA0164066.1"/>
    </source>
</evidence>
<evidence type="ECO:0000313" key="4">
    <source>
        <dbReference type="Proteomes" id="UP001454036"/>
    </source>
</evidence>
<name>A0AAV3QLL4_LITER</name>
<sequence>MSISHQPSTRYNTSMLTPRLLLISATIISASIAVKLYAPPLINISSSVTTLYVVSWLKPPYLYLIINFIIITIVASTKLQSKFEHFSSSQVHESFVQVQPIIKTVQIDDVFANNSNINDVVLMKNDQLISAEIATSSPPPQFNEVFSYNSNEVVLLKNGQALHTAAPPLAQPLEAPVVEKIGVFGHLDARVSETETEFTVDTGGGGEIDEVVISKSGWSTPVSDRVTAEKPPVSTRFGHHRRIVKAASPEGGKTALRVSKPKKQDTLESTWKTITEGRPMPLTRHLKKSDTWETHGRHHHHNLDNDVQKMIKSETFSERNEITPPLRRTHTPGKLKKEPSLGQDELNKRVEAFIKKFNEEMRLQRQESLNKYKEMISRGAH</sequence>
<feature type="domain" description="DUF4408" evidence="2">
    <location>
        <begin position="53"/>
        <end position="79"/>
    </location>
</feature>
<dbReference type="PANTHER" id="PTHR33098">
    <property type="entry name" value="COTTON FIBER (DUF761)"/>
    <property type="match status" value="1"/>
</dbReference>
<keyword evidence="4" id="KW-1185">Reference proteome</keyword>
<gene>
    <name evidence="3" type="ORF">LIER_19787</name>
</gene>
<dbReference type="InterPro" id="IPR008480">
    <property type="entry name" value="DUF761_pln"/>
</dbReference>
<keyword evidence="1" id="KW-0472">Membrane</keyword>
<dbReference type="InterPro" id="IPR025520">
    <property type="entry name" value="DUF4408"/>
</dbReference>
<organism evidence="3 4">
    <name type="scientific">Lithospermum erythrorhizon</name>
    <name type="common">Purple gromwell</name>
    <name type="synonym">Lithospermum officinale var. erythrorhizon</name>
    <dbReference type="NCBI Taxonomy" id="34254"/>
    <lineage>
        <taxon>Eukaryota</taxon>
        <taxon>Viridiplantae</taxon>
        <taxon>Streptophyta</taxon>
        <taxon>Embryophyta</taxon>
        <taxon>Tracheophyta</taxon>
        <taxon>Spermatophyta</taxon>
        <taxon>Magnoliopsida</taxon>
        <taxon>eudicotyledons</taxon>
        <taxon>Gunneridae</taxon>
        <taxon>Pentapetalae</taxon>
        <taxon>asterids</taxon>
        <taxon>lamiids</taxon>
        <taxon>Boraginales</taxon>
        <taxon>Boraginaceae</taxon>
        <taxon>Boraginoideae</taxon>
        <taxon>Lithospermeae</taxon>
        <taxon>Lithospermum</taxon>
    </lineage>
</organism>